<keyword evidence="1" id="KW-0732">Signal</keyword>
<name>A0AAN5CU64_9BILA</name>
<evidence type="ECO:0000313" key="2">
    <source>
        <dbReference type="EMBL" id="GMR50455.1"/>
    </source>
</evidence>
<dbReference type="AlphaFoldDB" id="A0AAN5CU64"/>
<sequence>MARNVLLIFFLVIISSQLVAAAPHVAHKHYRSIDELVQSPDHTKVRACGPRLTALFVALQNDCSREATRMRSADE</sequence>
<feature type="signal peptide" evidence="1">
    <location>
        <begin position="1"/>
        <end position="21"/>
    </location>
</feature>
<accession>A0AAN5CU64</accession>
<dbReference type="EMBL" id="BTRK01000004">
    <property type="protein sequence ID" value="GMR50455.1"/>
    <property type="molecule type" value="Genomic_DNA"/>
</dbReference>
<organism evidence="2 3">
    <name type="scientific">Pristionchus mayeri</name>
    <dbReference type="NCBI Taxonomy" id="1317129"/>
    <lineage>
        <taxon>Eukaryota</taxon>
        <taxon>Metazoa</taxon>
        <taxon>Ecdysozoa</taxon>
        <taxon>Nematoda</taxon>
        <taxon>Chromadorea</taxon>
        <taxon>Rhabditida</taxon>
        <taxon>Rhabditina</taxon>
        <taxon>Diplogasteromorpha</taxon>
        <taxon>Diplogasteroidea</taxon>
        <taxon>Neodiplogasteridae</taxon>
        <taxon>Pristionchus</taxon>
    </lineage>
</organism>
<proteinExistence type="predicted"/>
<keyword evidence="3" id="KW-1185">Reference proteome</keyword>
<dbReference type="Proteomes" id="UP001328107">
    <property type="component" value="Unassembled WGS sequence"/>
</dbReference>
<reference evidence="3" key="1">
    <citation type="submission" date="2022-10" db="EMBL/GenBank/DDBJ databases">
        <title>Genome assembly of Pristionchus species.</title>
        <authorList>
            <person name="Yoshida K."/>
            <person name="Sommer R.J."/>
        </authorList>
    </citation>
    <scope>NUCLEOTIDE SEQUENCE [LARGE SCALE GENOMIC DNA]</scope>
    <source>
        <strain evidence="3">RS5460</strain>
    </source>
</reference>
<feature type="chain" id="PRO_5042838513" evidence="1">
    <location>
        <begin position="22"/>
        <end position="75"/>
    </location>
</feature>
<evidence type="ECO:0000313" key="3">
    <source>
        <dbReference type="Proteomes" id="UP001328107"/>
    </source>
</evidence>
<evidence type="ECO:0000256" key="1">
    <source>
        <dbReference type="SAM" id="SignalP"/>
    </source>
</evidence>
<comment type="caution">
    <text evidence="2">The sequence shown here is derived from an EMBL/GenBank/DDBJ whole genome shotgun (WGS) entry which is preliminary data.</text>
</comment>
<protein>
    <submittedName>
        <fullName evidence="2">Uncharacterized protein</fullName>
    </submittedName>
</protein>
<gene>
    <name evidence="2" type="ORF">PMAYCL1PPCAC_20650</name>
</gene>
<feature type="non-terminal residue" evidence="2">
    <location>
        <position position="75"/>
    </location>
</feature>